<evidence type="ECO:0000313" key="1">
    <source>
        <dbReference type="EMBL" id="KAJ4957515.1"/>
    </source>
</evidence>
<dbReference type="Proteomes" id="UP001141806">
    <property type="component" value="Unassembled WGS sequence"/>
</dbReference>
<sequence length="112" mass="12629">MVVASLNIKVSISIEEGSAANYIVEFEIYFRCCLVNSCLVTYYLPSGRKLVHLHRLQNISRKRLVGAQVKMMVNFSSEVSPVNLEYITSQSLVMGVEGEVLALYLQSSQMYE</sequence>
<accession>A0A9Q0K0K9</accession>
<dbReference type="AlphaFoldDB" id="A0A9Q0K0K9"/>
<organism evidence="1 2">
    <name type="scientific">Protea cynaroides</name>
    <dbReference type="NCBI Taxonomy" id="273540"/>
    <lineage>
        <taxon>Eukaryota</taxon>
        <taxon>Viridiplantae</taxon>
        <taxon>Streptophyta</taxon>
        <taxon>Embryophyta</taxon>
        <taxon>Tracheophyta</taxon>
        <taxon>Spermatophyta</taxon>
        <taxon>Magnoliopsida</taxon>
        <taxon>Proteales</taxon>
        <taxon>Proteaceae</taxon>
        <taxon>Protea</taxon>
    </lineage>
</organism>
<comment type="caution">
    <text evidence="1">The sequence shown here is derived from an EMBL/GenBank/DDBJ whole genome shotgun (WGS) entry which is preliminary data.</text>
</comment>
<proteinExistence type="predicted"/>
<protein>
    <submittedName>
        <fullName evidence="1">Uncharacterized protein</fullName>
    </submittedName>
</protein>
<keyword evidence="2" id="KW-1185">Reference proteome</keyword>
<reference evidence="1" key="1">
    <citation type="journal article" date="2023" name="Plant J.">
        <title>The genome of the king protea, Protea cynaroides.</title>
        <authorList>
            <person name="Chang J."/>
            <person name="Duong T.A."/>
            <person name="Schoeman C."/>
            <person name="Ma X."/>
            <person name="Roodt D."/>
            <person name="Barker N."/>
            <person name="Li Z."/>
            <person name="Van de Peer Y."/>
            <person name="Mizrachi E."/>
        </authorList>
    </citation>
    <scope>NUCLEOTIDE SEQUENCE</scope>
    <source>
        <tissue evidence="1">Young leaves</tissue>
    </source>
</reference>
<name>A0A9Q0K0K9_9MAGN</name>
<gene>
    <name evidence="1" type="ORF">NE237_024626</name>
</gene>
<dbReference type="EMBL" id="JAMYWD010000010">
    <property type="protein sequence ID" value="KAJ4957515.1"/>
    <property type="molecule type" value="Genomic_DNA"/>
</dbReference>
<evidence type="ECO:0000313" key="2">
    <source>
        <dbReference type="Proteomes" id="UP001141806"/>
    </source>
</evidence>